<evidence type="ECO:0000256" key="1">
    <source>
        <dbReference type="SAM" id="MobiDB-lite"/>
    </source>
</evidence>
<comment type="caution">
    <text evidence="2">The sequence shown here is derived from an EMBL/GenBank/DDBJ whole genome shotgun (WGS) entry which is preliminary data.</text>
</comment>
<dbReference type="EMBL" id="JAQNDL010000003">
    <property type="protein sequence ID" value="MDC0721247.1"/>
    <property type="molecule type" value="Genomic_DNA"/>
</dbReference>
<accession>A0ABT5E8T6</accession>
<protein>
    <submittedName>
        <fullName evidence="2">Uncharacterized protein</fullName>
    </submittedName>
</protein>
<keyword evidence="3" id="KW-1185">Reference proteome</keyword>
<sequence>MWDTPEAEELKQGQRTTLDIRGIAVRFPSERFCSRLVDDNFLEHVDDIVNRGTGWYGNGAVVVGSTRNCGHKKLTGGDAIGFKWEGDATLDVVGYGEKSSKGKKSQGSGGYSWET</sequence>
<gene>
    <name evidence="2" type="ORF">POL25_30350</name>
</gene>
<evidence type="ECO:0000313" key="3">
    <source>
        <dbReference type="Proteomes" id="UP001221686"/>
    </source>
</evidence>
<proteinExistence type="predicted"/>
<dbReference type="RefSeq" id="WP_272089749.1">
    <property type="nucleotide sequence ID" value="NZ_JAQNDL010000003.1"/>
</dbReference>
<name>A0ABT5E8T6_9BACT</name>
<feature type="region of interest" description="Disordered" evidence="1">
    <location>
        <begin position="95"/>
        <end position="115"/>
    </location>
</feature>
<reference evidence="2 3" key="1">
    <citation type="submission" date="2022-11" db="EMBL/GenBank/DDBJ databases">
        <title>Minimal conservation of predation-associated metabolite biosynthetic gene clusters underscores biosynthetic potential of Myxococcota including descriptions for ten novel species: Archangium lansinium sp. nov., Myxococcus landrumus sp. nov., Nannocystis bai.</title>
        <authorList>
            <person name="Ahearne A."/>
            <person name="Stevens C."/>
            <person name="Dowd S."/>
        </authorList>
    </citation>
    <scope>NUCLEOTIDE SEQUENCE [LARGE SCALE GENOMIC DNA]</scope>
    <source>
        <strain evidence="2 3">BB15-2</strain>
    </source>
</reference>
<dbReference type="Proteomes" id="UP001221686">
    <property type="component" value="Unassembled WGS sequence"/>
</dbReference>
<organism evidence="2 3">
    <name type="scientific">Nannocystis bainbridge</name>
    <dbReference type="NCBI Taxonomy" id="2995303"/>
    <lineage>
        <taxon>Bacteria</taxon>
        <taxon>Pseudomonadati</taxon>
        <taxon>Myxococcota</taxon>
        <taxon>Polyangia</taxon>
        <taxon>Nannocystales</taxon>
        <taxon>Nannocystaceae</taxon>
        <taxon>Nannocystis</taxon>
    </lineage>
</organism>
<evidence type="ECO:0000313" key="2">
    <source>
        <dbReference type="EMBL" id="MDC0721247.1"/>
    </source>
</evidence>